<dbReference type="SUPFAM" id="SSF52317">
    <property type="entry name" value="Class I glutamine amidotransferase-like"/>
    <property type="match status" value="1"/>
</dbReference>
<dbReference type="InterPro" id="IPR029062">
    <property type="entry name" value="Class_I_gatase-like"/>
</dbReference>
<name>A0A1F2P6E2_9EURY</name>
<evidence type="ECO:0000313" key="3">
    <source>
        <dbReference type="EMBL" id="OFV66251.1"/>
    </source>
</evidence>
<evidence type="ECO:0000313" key="2">
    <source>
        <dbReference type="EMBL" id="HEC57319.1"/>
    </source>
</evidence>
<dbReference type="Proteomes" id="UP000185779">
    <property type="component" value="Unassembled WGS sequence"/>
</dbReference>
<protein>
    <recommendedName>
        <fullName evidence="5">DUF4350 domain-containing protein</fullName>
    </recommendedName>
</protein>
<accession>A0A1F2P6E2</accession>
<proteinExistence type="predicted"/>
<dbReference type="EMBL" id="DRIE01000095">
    <property type="protein sequence ID" value="HEC57319.1"/>
    <property type="molecule type" value="Genomic_DNA"/>
</dbReference>
<dbReference type="Proteomes" id="UP000885936">
    <property type="component" value="Unassembled WGS sequence"/>
</dbReference>
<evidence type="ECO:0000256" key="1">
    <source>
        <dbReference type="SAM" id="Phobius"/>
    </source>
</evidence>
<dbReference type="Gene3D" id="3.40.50.880">
    <property type="match status" value="1"/>
</dbReference>
<keyword evidence="1" id="KW-0812">Transmembrane</keyword>
<dbReference type="AlphaFoldDB" id="A0A1F2P6E2"/>
<feature type="transmembrane region" description="Helical" evidence="1">
    <location>
        <begin position="260"/>
        <end position="278"/>
    </location>
</feature>
<reference evidence="3 4" key="1">
    <citation type="submission" date="2016-05" db="EMBL/GenBank/DDBJ databases">
        <title>Microbial consortia oxidize butane by reversing methanogenesis.</title>
        <authorList>
            <person name="Laso-Perez R."/>
            <person name="Richter M."/>
            <person name="Wegener G."/>
            <person name="Musat F."/>
        </authorList>
    </citation>
    <scope>NUCLEOTIDE SEQUENCE [LARGE SCALE GENOMIC DNA]</scope>
    <source>
        <strain evidence="3">BOX1</strain>
    </source>
</reference>
<keyword evidence="1" id="KW-0472">Membrane</keyword>
<keyword evidence="1" id="KW-1133">Transmembrane helix</keyword>
<dbReference type="STRING" id="1839936.SBU_000793"/>
<evidence type="ECO:0000313" key="4">
    <source>
        <dbReference type="Proteomes" id="UP000185779"/>
    </source>
</evidence>
<dbReference type="EMBL" id="LYOR01000003">
    <property type="protein sequence ID" value="OFV66251.1"/>
    <property type="molecule type" value="Genomic_DNA"/>
</dbReference>
<keyword evidence="4" id="KW-1185">Reference proteome</keyword>
<reference evidence="2" key="2">
    <citation type="journal article" date="2020" name="mSystems">
        <title>Genome- and Community-Level Interaction Insights into Carbon Utilization and Element Cycling Functions of Hydrothermarchaeota in Hydrothermal Sediment.</title>
        <authorList>
            <person name="Zhou Z."/>
            <person name="Liu Y."/>
            <person name="Xu W."/>
            <person name="Pan J."/>
            <person name="Luo Z.H."/>
            <person name="Li M."/>
        </authorList>
    </citation>
    <scope>NUCLEOTIDE SEQUENCE [LARGE SCALE GENOMIC DNA]</scope>
    <source>
        <strain evidence="2">HyVt-386</strain>
    </source>
</reference>
<comment type="caution">
    <text evidence="3">The sequence shown here is derived from an EMBL/GenBank/DDBJ whole genome shotgun (WGS) entry which is preliminary data.</text>
</comment>
<organism evidence="3 4">
    <name type="scientific">Candidatus Syntropharchaeum butanivorans</name>
    <dbReference type="NCBI Taxonomy" id="1839936"/>
    <lineage>
        <taxon>Archaea</taxon>
        <taxon>Methanobacteriati</taxon>
        <taxon>Methanobacteriota</taxon>
        <taxon>Stenosarchaea group</taxon>
        <taxon>Methanomicrobia</taxon>
        <taxon>Methanosarcinales</taxon>
        <taxon>ANME-2 cluster</taxon>
        <taxon>Candidatus Syntropharchaeum</taxon>
    </lineage>
</organism>
<gene>
    <name evidence="2" type="ORF">ENI32_05500</name>
    <name evidence="3" type="ORF">SBU_000793</name>
</gene>
<evidence type="ECO:0008006" key="5">
    <source>
        <dbReference type="Google" id="ProtNLM"/>
    </source>
</evidence>
<sequence>MKMRKVCTAPMVVMLFLISLALLAPPAAADWHGGRALVLYSERSYWPPSDGWVQHNYKDYKIWNNFSAEFADQGWSVDFAKHVDAANLSNYDALFVLTPNEDIPDDEAQAIINWVLDGGQLVITQDWKGKYANEITEPFGIKFIRGIKGCTFSYINEFGDHPVTAGLTEVNGTVDGITARKINVSGSSKEIGWFSNCIGKHCLLAVNDTAGEGVVVAIGDEWMWSCWRRCCRFNQADNEKLLDNILAYFRQTCSVPEFTPLRLTIPVLGLLGMVLLLLRRA</sequence>